<protein>
    <submittedName>
        <fullName evidence="2">Uncharacterized protein</fullName>
    </submittedName>
</protein>
<evidence type="ECO:0000313" key="2">
    <source>
        <dbReference type="EMBL" id="GAO39385.1"/>
    </source>
</evidence>
<dbReference type="STRING" id="1219043.SCH01S_29_00730"/>
<feature type="chain" id="PRO_5002429308" evidence="1">
    <location>
        <begin position="20"/>
        <end position="97"/>
    </location>
</feature>
<accession>A0A0E9MQK2</accession>
<feature type="signal peptide" evidence="1">
    <location>
        <begin position="1"/>
        <end position="19"/>
    </location>
</feature>
<dbReference type="Proteomes" id="UP000033202">
    <property type="component" value="Unassembled WGS sequence"/>
</dbReference>
<proteinExistence type="predicted"/>
<dbReference type="RefSeq" id="WP_046348200.1">
    <property type="nucleotide sequence ID" value="NZ_BBWU01000029.1"/>
</dbReference>
<evidence type="ECO:0000313" key="3">
    <source>
        <dbReference type="Proteomes" id="UP000033202"/>
    </source>
</evidence>
<name>A0A0E9MQK2_9SPHN</name>
<evidence type="ECO:0000256" key="1">
    <source>
        <dbReference type="SAM" id="SignalP"/>
    </source>
</evidence>
<comment type="caution">
    <text evidence="2">The sequence shown here is derived from an EMBL/GenBank/DDBJ whole genome shotgun (WGS) entry which is preliminary data.</text>
</comment>
<reference evidence="2 3" key="1">
    <citation type="submission" date="2015-04" db="EMBL/GenBank/DDBJ databases">
        <title>Whole genome shotgun sequence of Sphingomonas changbaiensis NBRC 104936.</title>
        <authorList>
            <person name="Katano-Makiyama Y."/>
            <person name="Hosoyama A."/>
            <person name="Hashimoto M."/>
            <person name="Noguchi M."/>
            <person name="Tsuchikane K."/>
            <person name="Ohji S."/>
            <person name="Yamazoe A."/>
            <person name="Ichikawa N."/>
            <person name="Kimura A."/>
            <person name="Fujita N."/>
        </authorList>
    </citation>
    <scope>NUCLEOTIDE SEQUENCE [LARGE SCALE GENOMIC DNA]</scope>
    <source>
        <strain evidence="2 3">NBRC 104936</strain>
    </source>
</reference>
<gene>
    <name evidence="2" type="ORF">SCH01S_29_00730</name>
</gene>
<sequence length="97" mass="11982">MKRLLMAVALAVSVTGVGAATRAAAQPYGYSGRYYDRDWRDGRHDRRDWDRGREWDRRGGWDHRRGWNRARYGYGGWRNHRRCHWEWRHHERVRRCW</sequence>
<keyword evidence="1" id="KW-0732">Signal</keyword>
<dbReference type="AlphaFoldDB" id="A0A0E9MQK2"/>
<keyword evidence="3" id="KW-1185">Reference proteome</keyword>
<organism evidence="2 3">
    <name type="scientific">Sphingomonas changbaiensis NBRC 104936</name>
    <dbReference type="NCBI Taxonomy" id="1219043"/>
    <lineage>
        <taxon>Bacteria</taxon>
        <taxon>Pseudomonadati</taxon>
        <taxon>Pseudomonadota</taxon>
        <taxon>Alphaproteobacteria</taxon>
        <taxon>Sphingomonadales</taxon>
        <taxon>Sphingomonadaceae</taxon>
        <taxon>Sphingomonas</taxon>
    </lineage>
</organism>
<dbReference type="EMBL" id="BBWU01000029">
    <property type="protein sequence ID" value="GAO39385.1"/>
    <property type="molecule type" value="Genomic_DNA"/>
</dbReference>